<reference evidence="2" key="1">
    <citation type="submission" date="2021-02" db="EMBL/GenBank/DDBJ databases">
        <authorList>
            <person name="Dougan E. K."/>
            <person name="Rhodes N."/>
            <person name="Thang M."/>
            <person name="Chan C."/>
        </authorList>
    </citation>
    <scope>NUCLEOTIDE SEQUENCE</scope>
</reference>
<dbReference type="OrthoDB" id="439387at2759"/>
<proteinExistence type="predicted"/>
<sequence length="1326" mass="146246">MMEVGDLVYVSLRSDGAVVSVVGWAVEIADDEVVIATTAEVIATLTQKLLSKSGSLGFVRVPLLAVSTEKPEGWKGLKIKDLPAFSSCAASWEKAARTDLVSSEAEAQPSKAVPKAKAKPGKDRLSSELAGLAALYGGDGDDDEEDETDEESQTGAGLRFLAPGQSTAKGKKKKEKKGEKEDEPDLQRLLLKTLAEGGDTDKVMQLMMVSMLVDKEANKKKKQKARSSQELLGSSFSEGSDSDDLSAGKGMKAVVTLQNLHRQIHRKPQRVCQLFEKEVIEELGIVGGQAWTLKDYVRKQNWGRYKGLQRCAIMDVAAYELIRAGKHEIAAAQLVQNLKAKVQAVLQNGDWSTAWLLTGLPDPLTRKEWAGSKQEMAVVTGYIEALAKLKKKVSQNGAAADGEDEDAHPALFSGDDNSRFLRYVQWFEGVQGWEILTGEGEAQLWWAKSFVNTFVAWSNFVVLGNPRLEGGACEPRVGYRSMLDARLFCDRLLGEAGTSATTALPVVAARVAVPEEAGTVDPLVWLPEGQAAVLANLPELRLPEDQWDEVAVACHQVAEMEEKNVAAKLLATGMAVLVPESELPRRGDGRLLTGGLFGVSKNSTEDRLIYDRRPENSTMPRLDWASLPSGACYTRMLLQPNEYLRGSGDDLRNYYYALKLPENWIKYNSVGRRVDKSLVATYGGDPSIPYRLCFRVLGMGDTNGCAIAQATHEAVLKSAGLLAPEVTLKYGDPVPKSDLWEGVYLDDLLITLRMKVQEAVPLDGTFVPPPPQEGDPDVQQVRNAEEAYDKAGLQRAIHKSFRMLCQFRAWGAEVDGVTGKVGAPLQVRREVWKLIALVVRLGWATKNVLEKINGFICFIFQYRREMFSLQHHIYKYVADLPQDRWCRLPGHIRDELRSVALHLPWATWNMRRSLSCSLLATDATPTSGGAVRANVTPRLAQELWVRSEIRGEAIRLDRSEVSYALEPEPSEASRFVSSLAECLDWRVTARYSFRSSSHINLQELRALRREIVMLASNFEAGGQVQLAFNDSRVAIGAVAKGRSSSYKVNGLLRAQLPFLVMGNLALALLWIETESNLADHPSRFRELPAPKSPQAWMEKYGVSGRKLLVGIEVFAGSRRITMAHKEAGIEMFEPVNLCVDALGAQAWVEQLIRGGVLNFIWLAPPRRSFSRLRTDGAGHLLRPPGDPEGDTRVPEVRRENYMWELALYLAGLMYEAGGFFIIEHPRSSRAWELRVTEMFVGRGVSCKHKVEWSAFSDVGNQSISLKPATLFSNCPWVSDVVKRCPGGHEHEAPKEDGVFGSAKGYPWGFCRALAHAGGAWATGSAA</sequence>
<comment type="caution">
    <text evidence="2">The sequence shown here is derived from an EMBL/GenBank/DDBJ whole genome shotgun (WGS) entry which is preliminary data.</text>
</comment>
<dbReference type="EMBL" id="CAJNJA010014522">
    <property type="protein sequence ID" value="CAE7344194.1"/>
    <property type="molecule type" value="Genomic_DNA"/>
</dbReference>
<gene>
    <name evidence="2" type="ORF">SNEC2469_LOCUS8900</name>
</gene>
<feature type="compositionally biased region" description="Low complexity" evidence="1">
    <location>
        <begin position="127"/>
        <end position="136"/>
    </location>
</feature>
<feature type="region of interest" description="Disordered" evidence="1">
    <location>
        <begin position="103"/>
        <end position="185"/>
    </location>
</feature>
<accession>A0A812P8E1</accession>
<feature type="region of interest" description="Disordered" evidence="1">
    <location>
        <begin position="219"/>
        <end position="245"/>
    </location>
</feature>
<dbReference type="Proteomes" id="UP000601435">
    <property type="component" value="Unassembled WGS sequence"/>
</dbReference>
<evidence type="ECO:0000313" key="2">
    <source>
        <dbReference type="EMBL" id="CAE7344194.1"/>
    </source>
</evidence>
<organism evidence="2 3">
    <name type="scientific">Symbiodinium necroappetens</name>
    <dbReference type="NCBI Taxonomy" id="1628268"/>
    <lineage>
        <taxon>Eukaryota</taxon>
        <taxon>Sar</taxon>
        <taxon>Alveolata</taxon>
        <taxon>Dinophyceae</taxon>
        <taxon>Suessiales</taxon>
        <taxon>Symbiodiniaceae</taxon>
        <taxon>Symbiodinium</taxon>
    </lineage>
</organism>
<evidence type="ECO:0000313" key="3">
    <source>
        <dbReference type="Proteomes" id="UP000601435"/>
    </source>
</evidence>
<feature type="compositionally biased region" description="Acidic residues" evidence="1">
    <location>
        <begin position="139"/>
        <end position="152"/>
    </location>
</feature>
<protein>
    <submittedName>
        <fullName evidence="2">Uncharacterized protein</fullName>
    </submittedName>
</protein>
<name>A0A812P8E1_9DINO</name>
<keyword evidence="3" id="KW-1185">Reference proteome</keyword>
<evidence type="ECO:0000256" key="1">
    <source>
        <dbReference type="SAM" id="MobiDB-lite"/>
    </source>
</evidence>
<feature type="compositionally biased region" description="Low complexity" evidence="1">
    <location>
        <begin position="226"/>
        <end position="239"/>
    </location>
</feature>